<reference evidence="3" key="1">
    <citation type="submission" date="2023-03" db="EMBL/GenBank/DDBJ databases">
        <title>Chromosome-scale reference genome and RAD-based genetic map of yellow starthistle (Centaurea solstitialis) reveal putative structural variation and QTLs associated with invader traits.</title>
        <authorList>
            <person name="Reatini B."/>
            <person name="Cang F.A."/>
            <person name="Jiang Q."/>
            <person name="Mckibben M.T.W."/>
            <person name="Barker M.S."/>
            <person name="Rieseberg L.H."/>
            <person name="Dlugosch K.M."/>
        </authorList>
    </citation>
    <scope>NUCLEOTIDE SEQUENCE</scope>
    <source>
        <strain evidence="3">CAN-66</strain>
        <tissue evidence="3">Leaf</tissue>
    </source>
</reference>
<protein>
    <recommendedName>
        <fullName evidence="5">UDP-glycosyltransferase</fullName>
    </recommendedName>
</protein>
<dbReference type="Proteomes" id="UP001172457">
    <property type="component" value="Chromosome 7"/>
</dbReference>
<evidence type="ECO:0000256" key="2">
    <source>
        <dbReference type="ARBA" id="ARBA00022679"/>
    </source>
</evidence>
<evidence type="ECO:0008006" key="5">
    <source>
        <dbReference type="Google" id="ProtNLM"/>
    </source>
</evidence>
<dbReference type="GO" id="GO:0035251">
    <property type="term" value="F:UDP-glucosyltransferase activity"/>
    <property type="evidence" value="ECO:0007669"/>
    <property type="project" value="UniProtKB-ARBA"/>
</dbReference>
<comment type="caution">
    <text evidence="3">The sequence shown here is derived from an EMBL/GenBank/DDBJ whole genome shotgun (WGS) entry which is preliminary data.</text>
</comment>
<gene>
    <name evidence="3" type="ORF">OSB04_028304</name>
</gene>
<keyword evidence="4" id="KW-1185">Reference proteome</keyword>
<organism evidence="3 4">
    <name type="scientific">Centaurea solstitialis</name>
    <name type="common">yellow star-thistle</name>
    <dbReference type="NCBI Taxonomy" id="347529"/>
    <lineage>
        <taxon>Eukaryota</taxon>
        <taxon>Viridiplantae</taxon>
        <taxon>Streptophyta</taxon>
        <taxon>Embryophyta</taxon>
        <taxon>Tracheophyta</taxon>
        <taxon>Spermatophyta</taxon>
        <taxon>Magnoliopsida</taxon>
        <taxon>eudicotyledons</taxon>
        <taxon>Gunneridae</taxon>
        <taxon>Pentapetalae</taxon>
        <taxon>asterids</taxon>
        <taxon>campanulids</taxon>
        <taxon>Asterales</taxon>
        <taxon>Asteraceae</taxon>
        <taxon>Carduoideae</taxon>
        <taxon>Cardueae</taxon>
        <taxon>Centaureinae</taxon>
        <taxon>Centaurea</taxon>
    </lineage>
</organism>
<dbReference type="SUPFAM" id="SSF53756">
    <property type="entry name" value="UDP-Glycosyltransferase/glycogen phosphorylase"/>
    <property type="match status" value="2"/>
</dbReference>
<dbReference type="EMBL" id="JARYMX010000007">
    <property type="protein sequence ID" value="KAJ9541798.1"/>
    <property type="molecule type" value="Genomic_DNA"/>
</dbReference>
<dbReference type="InterPro" id="IPR002213">
    <property type="entry name" value="UDP_glucos_trans"/>
</dbReference>
<dbReference type="Gene3D" id="3.40.50.2000">
    <property type="entry name" value="Glycogen Phosphorylase B"/>
    <property type="match status" value="3"/>
</dbReference>
<dbReference type="Pfam" id="PF00201">
    <property type="entry name" value="UDPGT"/>
    <property type="match status" value="2"/>
</dbReference>
<keyword evidence="2" id="KW-0808">Transferase</keyword>
<proteinExistence type="inferred from homology"/>
<name>A0AA38SG83_9ASTR</name>
<comment type="similarity">
    <text evidence="1">Belongs to the UDP-glycosyltransferase family.</text>
</comment>
<sequence>MNQDLEDQVEEFCVLKVKDVLKTGFKGKEDPMVTLTANNMLKQTKASSGIIWNSLKEVEGPELETILRDFPVPSFLIPFAKHFPASSSSLLEQDRTFFPWLDTQPPNSVLYVSFGSMVQVDEKDFLEIAHGLVDSKQPFLWAVRPGFVKGSAWLELLPDGFLGETGRVVKWAPQQEVLAHEATGGFWTHNGWNSTLESICEGVAMICSPIWGDQVLNARCVSEGLGVGVHLEYEWQREKIANAIRRVMVDDLDIRERARVLKDKVDVSLAKGHINPMLQLANILYSKGFSITILHTNFNSFYTSNYPHFTFRHVLDNDPKDANLSKLASKGIGDLLSGIMLLNQCSAAGFHQELNQMLIASKEPIVCLITDALWYFTQSVADGLNLPRLVLRTSSLFCVLVYASIPVLDDQGYFNQLRLSGRGTRFEHESVDLDLRNFISPIEESNSKKVENIESVRNLEERVSELPVLKAKDVLKMRIKGQGDPTAKLLANMLKQTKASSGIIWNSFKELEESELQKIHQDFPIPSFLIGPFHKYFPATLSSLQEPDRSSITWLDRQAPNSVLYISFGSAAQLEEQEFLEVAHGLATSNQPFLWVMRPGLVKGSEWLEMLPNGFLDEVGERGHIVKWAPQHEVLAHQATGAFWTHNGWNSTLESICEGVPMICSPFWGDQPLDARYVSDVLKVGVYLEDGWARDEIASAIRRVLVDEEREDIRERARCLKEKVNVSQTTLGPD</sequence>
<dbReference type="PANTHER" id="PTHR48045:SF31">
    <property type="entry name" value="UDP-GLYCOSYLTRANSFERASE 76B1-LIKE"/>
    <property type="match status" value="1"/>
</dbReference>
<dbReference type="CDD" id="cd03784">
    <property type="entry name" value="GT1_Gtf-like"/>
    <property type="match status" value="2"/>
</dbReference>
<accession>A0AA38SG83</accession>
<evidence type="ECO:0000313" key="4">
    <source>
        <dbReference type="Proteomes" id="UP001172457"/>
    </source>
</evidence>
<dbReference type="AlphaFoldDB" id="A0AA38SG83"/>
<evidence type="ECO:0000313" key="3">
    <source>
        <dbReference type="EMBL" id="KAJ9541798.1"/>
    </source>
</evidence>
<dbReference type="FunFam" id="3.40.50.2000:FF:000040">
    <property type="entry name" value="UDP-glycosyltransferase 76C1"/>
    <property type="match status" value="2"/>
</dbReference>
<dbReference type="PANTHER" id="PTHR48045">
    <property type="entry name" value="UDP-GLYCOSYLTRANSFERASE 72B1"/>
    <property type="match status" value="1"/>
</dbReference>
<evidence type="ECO:0000256" key="1">
    <source>
        <dbReference type="ARBA" id="ARBA00009995"/>
    </source>
</evidence>